<protein>
    <submittedName>
        <fullName evidence="1">Uncharacterized protein</fullName>
    </submittedName>
</protein>
<name>A0A9D4NM45_DREPO</name>
<accession>A0A9D4NM45</accession>
<dbReference type="EMBL" id="JAIWYP010000001">
    <property type="protein sequence ID" value="KAH3897233.1"/>
    <property type="molecule type" value="Genomic_DNA"/>
</dbReference>
<keyword evidence="2" id="KW-1185">Reference proteome</keyword>
<proteinExistence type="predicted"/>
<gene>
    <name evidence="1" type="ORF">DPMN_021419</name>
</gene>
<sequence length="196" mass="22700">MQKTRQIVEKHIDKAKFKQKPVYDRKAKAANLEIGDKVLIKIIAFKGKHKIADKFEEELNTVIEQINDNVPVYKIQGEVTKSIKTLHRNHLHLVRVNETTGKKELVPDEFDEVEKNAEKVSVNEEESDVTESDDEIEQFVFWHAQKKSEVSDDQVVISTNGHSDNGPKTVIRDNSLTFENVEQLETVERETKMIYR</sequence>
<reference evidence="1" key="1">
    <citation type="journal article" date="2019" name="bioRxiv">
        <title>The Genome of the Zebra Mussel, Dreissena polymorpha: A Resource for Invasive Species Research.</title>
        <authorList>
            <person name="McCartney M.A."/>
            <person name="Auch B."/>
            <person name="Kono T."/>
            <person name="Mallez S."/>
            <person name="Zhang Y."/>
            <person name="Obille A."/>
            <person name="Becker A."/>
            <person name="Abrahante J.E."/>
            <person name="Garbe J."/>
            <person name="Badalamenti J.P."/>
            <person name="Herman A."/>
            <person name="Mangelson H."/>
            <person name="Liachko I."/>
            <person name="Sullivan S."/>
            <person name="Sone E.D."/>
            <person name="Koren S."/>
            <person name="Silverstein K.A.T."/>
            <person name="Beckman K.B."/>
            <person name="Gohl D.M."/>
        </authorList>
    </citation>
    <scope>NUCLEOTIDE SEQUENCE</scope>
    <source>
        <strain evidence="1">Duluth1</strain>
        <tissue evidence="1">Whole animal</tissue>
    </source>
</reference>
<reference evidence="1" key="2">
    <citation type="submission" date="2020-11" db="EMBL/GenBank/DDBJ databases">
        <authorList>
            <person name="McCartney M.A."/>
            <person name="Auch B."/>
            <person name="Kono T."/>
            <person name="Mallez S."/>
            <person name="Becker A."/>
            <person name="Gohl D.M."/>
            <person name="Silverstein K.A.T."/>
            <person name="Koren S."/>
            <person name="Bechman K.B."/>
            <person name="Herman A."/>
            <person name="Abrahante J.E."/>
            <person name="Garbe J."/>
        </authorList>
    </citation>
    <scope>NUCLEOTIDE SEQUENCE</scope>
    <source>
        <strain evidence="1">Duluth1</strain>
        <tissue evidence="1">Whole animal</tissue>
    </source>
</reference>
<dbReference type="AlphaFoldDB" id="A0A9D4NM45"/>
<dbReference type="Proteomes" id="UP000828390">
    <property type="component" value="Unassembled WGS sequence"/>
</dbReference>
<evidence type="ECO:0000313" key="2">
    <source>
        <dbReference type="Proteomes" id="UP000828390"/>
    </source>
</evidence>
<evidence type="ECO:0000313" key="1">
    <source>
        <dbReference type="EMBL" id="KAH3897233.1"/>
    </source>
</evidence>
<comment type="caution">
    <text evidence="1">The sequence shown here is derived from an EMBL/GenBank/DDBJ whole genome shotgun (WGS) entry which is preliminary data.</text>
</comment>
<organism evidence="1 2">
    <name type="scientific">Dreissena polymorpha</name>
    <name type="common">Zebra mussel</name>
    <name type="synonym">Mytilus polymorpha</name>
    <dbReference type="NCBI Taxonomy" id="45954"/>
    <lineage>
        <taxon>Eukaryota</taxon>
        <taxon>Metazoa</taxon>
        <taxon>Spiralia</taxon>
        <taxon>Lophotrochozoa</taxon>
        <taxon>Mollusca</taxon>
        <taxon>Bivalvia</taxon>
        <taxon>Autobranchia</taxon>
        <taxon>Heteroconchia</taxon>
        <taxon>Euheterodonta</taxon>
        <taxon>Imparidentia</taxon>
        <taxon>Neoheterodontei</taxon>
        <taxon>Myida</taxon>
        <taxon>Dreissenoidea</taxon>
        <taxon>Dreissenidae</taxon>
        <taxon>Dreissena</taxon>
    </lineage>
</organism>